<feature type="compositionally biased region" description="Low complexity" evidence="3">
    <location>
        <begin position="114"/>
        <end position="126"/>
    </location>
</feature>
<dbReference type="AlphaFoldDB" id="A0AAN8DC47"/>
<evidence type="ECO:0000313" key="6">
    <source>
        <dbReference type="Proteomes" id="UP001331515"/>
    </source>
</evidence>
<feature type="region of interest" description="Disordered" evidence="3">
    <location>
        <begin position="114"/>
        <end position="152"/>
    </location>
</feature>
<accession>A0AAN8DC47</accession>
<dbReference type="Pfam" id="PF07653">
    <property type="entry name" value="SH3_2"/>
    <property type="match status" value="1"/>
</dbReference>
<gene>
    <name evidence="5" type="ORF">CgunFtcFv8_024052</name>
</gene>
<keyword evidence="6" id="KW-1185">Reference proteome</keyword>
<comment type="caution">
    <text evidence="5">The sequence shown here is derived from an EMBL/GenBank/DDBJ whole genome shotgun (WGS) entry which is preliminary data.</text>
</comment>
<dbReference type="SMART" id="SM00326">
    <property type="entry name" value="SH3"/>
    <property type="match status" value="1"/>
</dbReference>
<evidence type="ECO:0000256" key="2">
    <source>
        <dbReference type="PROSITE-ProRule" id="PRU00192"/>
    </source>
</evidence>
<dbReference type="Gene3D" id="2.30.30.40">
    <property type="entry name" value="SH3 Domains"/>
    <property type="match status" value="1"/>
</dbReference>
<dbReference type="EMBL" id="JAURVH010001524">
    <property type="protein sequence ID" value="KAK5920217.1"/>
    <property type="molecule type" value="Genomic_DNA"/>
</dbReference>
<evidence type="ECO:0000313" key="5">
    <source>
        <dbReference type="EMBL" id="KAK5920217.1"/>
    </source>
</evidence>
<keyword evidence="1 2" id="KW-0728">SH3 domain</keyword>
<protein>
    <recommendedName>
        <fullName evidence="4">SH3 domain-containing protein</fullName>
    </recommendedName>
</protein>
<dbReference type="PROSITE" id="PS50002">
    <property type="entry name" value="SH3"/>
    <property type="match status" value="1"/>
</dbReference>
<organism evidence="5 6">
    <name type="scientific">Champsocephalus gunnari</name>
    <name type="common">Mackerel icefish</name>
    <dbReference type="NCBI Taxonomy" id="52237"/>
    <lineage>
        <taxon>Eukaryota</taxon>
        <taxon>Metazoa</taxon>
        <taxon>Chordata</taxon>
        <taxon>Craniata</taxon>
        <taxon>Vertebrata</taxon>
        <taxon>Euteleostomi</taxon>
        <taxon>Actinopterygii</taxon>
        <taxon>Neopterygii</taxon>
        <taxon>Teleostei</taxon>
        <taxon>Neoteleostei</taxon>
        <taxon>Acanthomorphata</taxon>
        <taxon>Eupercaria</taxon>
        <taxon>Perciformes</taxon>
        <taxon>Notothenioidei</taxon>
        <taxon>Channichthyidae</taxon>
        <taxon>Champsocephalus</taxon>
    </lineage>
</organism>
<dbReference type="SUPFAM" id="SSF50044">
    <property type="entry name" value="SH3-domain"/>
    <property type="match status" value="1"/>
</dbReference>
<evidence type="ECO:0000256" key="1">
    <source>
        <dbReference type="ARBA" id="ARBA00022443"/>
    </source>
</evidence>
<dbReference type="InterPro" id="IPR036028">
    <property type="entry name" value="SH3-like_dom_sf"/>
</dbReference>
<sequence length="187" mass="20529">MQQIYRQSDLQFEVYTTVFSPQVCRARSRHVEAEKQVMVVVSDHRAGLQRDLDLRRGDQVLVLFREENSCFGRRSDGQEGYFPPACVQPLQVGGASCRTTPPLLRRGSVPAVRTPPCGCSSGPGTPKQLRKILPKPEGGGPEGGGQSSPSLLHRVLARSRRVSCPHLPHLPLRTPDHGSINTAFQAD</sequence>
<feature type="region of interest" description="Disordered" evidence="3">
    <location>
        <begin position="167"/>
        <end position="187"/>
    </location>
</feature>
<dbReference type="Proteomes" id="UP001331515">
    <property type="component" value="Unassembled WGS sequence"/>
</dbReference>
<evidence type="ECO:0000259" key="4">
    <source>
        <dbReference type="PROSITE" id="PS50002"/>
    </source>
</evidence>
<proteinExistence type="predicted"/>
<feature type="domain" description="SH3" evidence="4">
    <location>
        <begin position="33"/>
        <end position="92"/>
    </location>
</feature>
<dbReference type="InterPro" id="IPR001452">
    <property type="entry name" value="SH3_domain"/>
</dbReference>
<reference evidence="5 6" key="1">
    <citation type="journal article" date="2023" name="Mol. Biol. Evol.">
        <title>Genomics of Secondarily Temperate Adaptation in the Only Non-Antarctic Icefish.</title>
        <authorList>
            <person name="Rivera-Colon A.G."/>
            <person name="Rayamajhi N."/>
            <person name="Minhas B.F."/>
            <person name="Madrigal G."/>
            <person name="Bilyk K.T."/>
            <person name="Yoon V."/>
            <person name="Hune M."/>
            <person name="Gregory S."/>
            <person name="Cheng C.H.C."/>
            <person name="Catchen J.M."/>
        </authorList>
    </citation>
    <scope>NUCLEOTIDE SEQUENCE [LARGE SCALE GENOMIC DNA]</scope>
    <source>
        <tissue evidence="5">White muscle</tissue>
    </source>
</reference>
<evidence type="ECO:0000256" key="3">
    <source>
        <dbReference type="SAM" id="MobiDB-lite"/>
    </source>
</evidence>
<name>A0AAN8DC47_CHAGU</name>
<feature type="compositionally biased region" description="Gly residues" evidence="3">
    <location>
        <begin position="137"/>
        <end position="146"/>
    </location>
</feature>